<dbReference type="SMART" id="SM00421">
    <property type="entry name" value="HTH_LUXR"/>
    <property type="match status" value="1"/>
</dbReference>
<keyword evidence="1" id="KW-0547">Nucleotide-binding</keyword>
<dbReference type="AlphaFoldDB" id="A0A1H0M643"/>
<dbReference type="RefSeq" id="WP_093786900.1">
    <property type="nucleotide sequence ID" value="NZ_FNIE01000012.1"/>
</dbReference>
<dbReference type="STRING" id="310781.SAMN05216259_11280"/>
<keyword evidence="6" id="KW-1185">Reference proteome</keyword>
<dbReference type="SMART" id="SM00382">
    <property type="entry name" value="AAA"/>
    <property type="match status" value="1"/>
</dbReference>
<dbReference type="InterPro" id="IPR003593">
    <property type="entry name" value="AAA+_ATPase"/>
</dbReference>
<dbReference type="InterPro" id="IPR036388">
    <property type="entry name" value="WH-like_DNA-bd_sf"/>
</dbReference>
<dbReference type="PANTHER" id="PTHR16305:SF35">
    <property type="entry name" value="TRANSCRIPTIONAL ACTIVATOR DOMAIN"/>
    <property type="match status" value="1"/>
</dbReference>
<dbReference type="SUPFAM" id="SSF52540">
    <property type="entry name" value="P-loop containing nucleoside triphosphate hydrolases"/>
    <property type="match status" value="1"/>
</dbReference>
<evidence type="ECO:0000256" key="2">
    <source>
        <dbReference type="ARBA" id="ARBA00022840"/>
    </source>
</evidence>
<evidence type="ECO:0000256" key="3">
    <source>
        <dbReference type="SAM" id="MobiDB-lite"/>
    </source>
</evidence>
<dbReference type="GO" id="GO:0003677">
    <property type="term" value="F:DNA binding"/>
    <property type="evidence" value="ECO:0007669"/>
    <property type="project" value="InterPro"/>
</dbReference>
<evidence type="ECO:0000313" key="5">
    <source>
        <dbReference type="EMBL" id="SDO75854.1"/>
    </source>
</evidence>
<dbReference type="Gene3D" id="1.10.10.10">
    <property type="entry name" value="Winged helix-like DNA-binding domain superfamily/Winged helix DNA-binding domain"/>
    <property type="match status" value="1"/>
</dbReference>
<dbReference type="GO" id="GO:0005737">
    <property type="term" value="C:cytoplasm"/>
    <property type="evidence" value="ECO:0007669"/>
    <property type="project" value="TreeGrafter"/>
</dbReference>
<accession>A0A1H0M643</accession>
<feature type="domain" description="HTH luxR-type" evidence="4">
    <location>
        <begin position="900"/>
        <end position="965"/>
    </location>
</feature>
<dbReference type="GO" id="GO:0004016">
    <property type="term" value="F:adenylate cyclase activity"/>
    <property type="evidence" value="ECO:0007669"/>
    <property type="project" value="TreeGrafter"/>
</dbReference>
<dbReference type="GO" id="GO:0005524">
    <property type="term" value="F:ATP binding"/>
    <property type="evidence" value="ECO:0007669"/>
    <property type="project" value="UniProtKB-KW"/>
</dbReference>
<dbReference type="EMBL" id="FNIE01000012">
    <property type="protein sequence ID" value="SDO75854.1"/>
    <property type="molecule type" value="Genomic_DNA"/>
</dbReference>
<dbReference type="Pfam" id="PF13191">
    <property type="entry name" value="AAA_16"/>
    <property type="match status" value="1"/>
</dbReference>
<evidence type="ECO:0000259" key="4">
    <source>
        <dbReference type="PROSITE" id="PS50043"/>
    </source>
</evidence>
<evidence type="ECO:0000313" key="6">
    <source>
        <dbReference type="Proteomes" id="UP000199341"/>
    </source>
</evidence>
<reference evidence="5 6" key="1">
    <citation type="submission" date="2016-10" db="EMBL/GenBank/DDBJ databases">
        <authorList>
            <person name="de Groot N.N."/>
        </authorList>
    </citation>
    <scope>NUCLEOTIDE SEQUENCE [LARGE SCALE GENOMIC DNA]</scope>
    <source>
        <strain evidence="5 6">CGMCC 4.2022</strain>
    </source>
</reference>
<dbReference type="CDD" id="cd06170">
    <property type="entry name" value="LuxR_C_like"/>
    <property type="match status" value="1"/>
</dbReference>
<dbReference type="InterPro" id="IPR027417">
    <property type="entry name" value="P-loop_NTPase"/>
</dbReference>
<keyword evidence="2" id="KW-0067">ATP-binding</keyword>
<dbReference type="InterPro" id="IPR000792">
    <property type="entry name" value="Tscrpt_reg_LuxR_C"/>
</dbReference>
<dbReference type="InterPro" id="IPR041664">
    <property type="entry name" value="AAA_16"/>
</dbReference>
<evidence type="ECO:0000256" key="1">
    <source>
        <dbReference type="ARBA" id="ARBA00022741"/>
    </source>
</evidence>
<feature type="region of interest" description="Disordered" evidence="3">
    <location>
        <begin position="1"/>
        <end position="39"/>
    </location>
</feature>
<sequence length="971" mass="103097">MSDIAVMEPPAGAAPVSADTLTGRDRESQDIDRSLNDPEGPRLVFVLGERGSGRSAFLRATARRQRAAGHVVLSVDCEPGDGRRPYLLALRLAMALEQRRVAPGGQRRGGDPLAGMLAAVEHGDRAAAADALTGALEHAGPTVVLVDDVQYADPSSVELLGVLDMARAAPGVRLVLSLLRPGGAVSRRAVPGGADAAGLPARHPAAHVIELGRLAAADVAVILAGRLPTAPDDALTGLVHRMSRGVPAAVDALLAEWARQGDMRRAGEKALLDIAALLPARPEDNRFTEALCVLGESAATVASALSVLWPLGRAALRLTAGVTGLSPAEVRAGLDELVGAGIVEELPEREGDAARGWTFTVPFTEHVLRERLGPMERGRLAAAAVEELWAAGGEPGDGTAGPAWAARVVAEADAATYLPDRIVEAGRMIDAGRAVAELVAAVGRTSRGAGRSRALRWLEAAGQMAGETATRDRLLLSRALHAAFVADHRSVRGAVEELLQAAAGRGGPDEETVQICLSALVGATSAAGDLQELSRMTEARWWWPLRLPPAAVRLGRALALCSLGRWRAAERVHARSQGQWGAGAAGVLPEVCRGMAELVLGRPERFRRFLAAPEIGLMSEPGRYTVTLAQVQQLLNSGDLRGAEDLLAARGLTVEDMPVHARFQWRRLEGRWDEAMAHLRWLRANGYPVASSLHLHLYPERATVILLARGRIGAARRLIADIRDGLGGTAEPRHLLDRAEADMARMLGDVAEAVRVLRRGLETAWAHGEVFAVDELLAELAVLLADGGDLRGAAACLRRLEEIAARTESGRSRLLWLVTSARLHAVSDADAAGKYLTDAVALARDRGQPFETATTLLAAARLGESPAALLTEAYELFGQVGAPLWRFRTRADMRRARVPVPDQDRATSEGDRLLATLVSEGLTNRRIAAVLGLSPDAVANRLTRLFARTGARSRTELVAAVLRRGAATADW</sequence>
<dbReference type="PANTHER" id="PTHR16305">
    <property type="entry name" value="TESTICULAR SOLUBLE ADENYLYL CYCLASE"/>
    <property type="match status" value="1"/>
</dbReference>
<dbReference type="GO" id="GO:0006355">
    <property type="term" value="P:regulation of DNA-templated transcription"/>
    <property type="evidence" value="ECO:0007669"/>
    <property type="project" value="InterPro"/>
</dbReference>
<dbReference type="PROSITE" id="PS50043">
    <property type="entry name" value="HTH_LUXR_2"/>
    <property type="match status" value="1"/>
</dbReference>
<organism evidence="5 6">
    <name type="scientific">Actinacidiphila guanduensis</name>
    <dbReference type="NCBI Taxonomy" id="310781"/>
    <lineage>
        <taxon>Bacteria</taxon>
        <taxon>Bacillati</taxon>
        <taxon>Actinomycetota</taxon>
        <taxon>Actinomycetes</taxon>
        <taxon>Kitasatosporales</taxon>
        <taxon>Streptomycetaceae</taxon>
        <taxon>Actinacidiphila</taxon>
    </lineage>
</organism>
<feature type="compositionally biased region" description="Basic and acidic residues" evidence="3">
    <location>
        <begin position="22"/>
        <end position="39"/>
    </location>
</feature>
<gene>
    <name evidence="5" type="ORF">SAMN05216259_11280</name>
</gene>
<name>A0A1H0M643_9ACTN</name>
<dbReference type="InterPro" id="IPR016032">
    <property type="entry name" value="Sig_transdc_resp-reg_C-effctor"/>
</dbReference>
<protein>
    <submittedName>
        <fullName evidence="5">Regulatory protein, luxR family</fullName>
    </submittedName>
</protein>
<dbReference type="Proteomes" id="UP000199341">
    <property type="component" value="Unassembled WGS sequence"/>
</dbReference>
<dbReference type="OrthoDB" id="3333376at2"/>
<proteinExistence type="predicted"/>
<dbReference type="SUPFAM" id="SSF46894">
    <property type="entry name" value="C-terminal effector domain of the bipartite response regulators"/>
    <property type="match status" value="1"/>
</dbReference>